<dbReference type="EMBL" id="DXCK01000060">
    <property type="protein sequence ID" value="HIZ01445.1"/>
    <property type="molecule type" value="Genomic_DNA"/>
</dbReference>
<keyword evidence="1" id="KW-0472">Membrane</keyword>
<sequence length="151" mass="16905">MQEQIRKTVIYLKTLHLLCWLLPLLAGIWAEAGAPWTGLLAADTRLEYIVETALILLTIACVPLALKLFAWVMVRQIDTADFRRALRLYARWNTVRALLLLLPALGGFVAYGLMLSSTCLLCGLIALVAMLFCVPGTQRLQRELHIDPSDE</sequence>
<organism evidence="2 3">
    <name type="scientific">Candidatus Bacteroides merdipullorum</name>
    <dbReference type="NCBI Taxonomy" id="2838474"/>
    <lineage>
        <taxon>Bacteria</taxon>
        <taxon>Pseudomonadati</taxon>
        <taxon>Bacteroidota</taxon>
        <taxon>Bacteroidia</taxon>
        <taxon>Bacteroidales</taxon>
        <taxon>Bacteroidaceae</taxon>
        <taxon>Bacteroides</taxon>
    </lineage>
</organism>
<comment type="caution">
    <text evidence="2">The sequence shown here is derived from an EMBL/GenBank/DDBJ whole genome shotgun (WGS) entry which is preliminary data.</text>
</comment>
<gene>
    <name evidence="2" type="ORF">H9819_04220</name>
</gene>
<dbReference type="AlphaFoldDB" id="A0A9D2CVQ1"/>
<evidence type="ECO:0000313" key="3">
    <source>
        <dbReference type="Proteomes" id="UP000824023"/>
    </source>
</evidence>
<reference evidence="2" key="1">
    <citation type="journal article" date="2021" name="PeerJ">
        <title>Extensive microbial diversity within the chicken gut microbiome revealed by metagenomics and culture.</title>
        <authorList>
            <person name="Gilroy R."/>
            <person name="Ravi A."/>
            <person name="Getino M."/>
            <person name="Pursley I."/>
            <person name="Horton D.L."/>
            <person name="Alikhan N.F."/>
            <person name="Baker D."/>
            <person name="Gharbi K."/>
            <person name="Hall N."/>
            <person name="Watson M."/>
            <person name="Adriaenssens E.M."/>
            <person name="Foster-Nyarko E."/>
            <person name="Jarju S."/>
            <person name="Secka A."/>
            <person name="Antonio M."/>
            <person name="Oren A."/>
            <person name="Chaudhuri R.R."/>
            <person name="La Ragione R."/>
            <person name="Hildebrand F."/>
            <person name="Pallen M.J."/>
        </authorList>
    </citation>
    <scope>NUCLEOTIDE SEQUENCE</scope>
    <source>
        <strain evidence="2">ChiHjej12B11-24981</strain>
    </source>
</reference>
<dbReference type="Proteomes" id="UP000824023">
    <property type="component" value="Unassembled WGS sequence"/>
</dbReference>
<name>A0A9D2CVQ1_9BACE</name>
<protein>
    <recommendedName>
        <fullName evidence="4">Transmembrane protein</fullName>
    </recommendedName>
</protein>
<proteinExistence type="predicted"/>
<reference evidence="2" key="2">
    <citation type="submission" date="2021-04" db="EMBL/GenBank/DDBJ databases">
        <authorList>
            <person name="Gilroy R."/>
        </authorList>
    </citation>
    <scope>NUCLEOTIDE SEQUENCE</scope>
    <source>
        <strain evidence="2">ChiHjej12B11-24981</strain>
    </source>
</reference>
<evidence type="ECO:0000256" key="1">
    <source>
        <dbReference type="SAM" id="Phobius"/>
    </source>
</evidence>
<evidence type="ECO:0008006" key="4">
    <source>
        <dbReference type="Google" id="ProtNLM"/>
    </source>
</evidence>
<evidence type="ECO:0000313" key="2">
    <source>
        <dbReference type="EMBL" id="HIZ01445.1"/>
    </source>
</evidence>
<accession>A0A9D2CVQ1</accession>
<feature type="transmembrane region" description="Helical" evidence="1">
    <location>
        <begin position="54"/>
        <end position="74"/>
    </location>
</feature>
<keyword evidence="1" id="KW-1133">Transmembrane helix</keyword>
<feature type="transmembrane region" description="Helical" evidence="1">
    <location>
        <begin position="111"/>
        <end position="134"/>
    </location>
</feature>
<feature type="transmembrane region" description="Helical" evidence="1">
    <location>
        <begin position="86"/>
        <end position="105"/>
    </location>
</feature>
<keyword evidence="1" id="KW-0812">Transmembrane</keyword>